<keyword evidence="3" id="KW-1185">Reference proteome</keyword>
<dbReference type="AlphaFoldDB" id="A0AAE0JAI9"/>
<dbReference type="Proteomes" id="UP001278500">
    <property type="component" value="Unassembled WGS sequence"/>
</dbReference>
<feature type="region of interest" description="Disordered" evidence="1">
    <location>
        <begin position="1"/>
        <end position="69"/>
    </location>
</feature>
<dbReference type="GeneID" id="87866925"/>
<comment type="caution">
    <text evidence="2">The sequence shown here is derived from an EMBL/GenBank/DDBJ whole genome shotgun (WGS) entry which is preliminary data.</text>
</comment>
<sequence>MAPLLGPWFPTDSRGLEQGLGEGLEGYLMNRGQPASDMSDMRPGQREEQKGSLDSPGRRNMAPPNCSEP</sequence>
<feature type="compositionally biased region" description="Basic and acidic residues" evidence="1">
    <location>
        <begin position="39"/>
        <end position="51"/>
    </location>
</feature>
<evidence type="ECO:0000256" key="1">
    <source>
        <dbReference type="SAM" id="MobiDB-lite"/>
    </source>
</evidence>
<accession>A0AAE0JAI9</accession>
<name>A0AAE0JAI9_9PEZI</name>
<evidence type="ECO:0000313" key="2">
    <source>
        <dbReference type="EMBL" id="KAK3340465.1"/>
    </source>
</evidence>
<organism evidence="2 3">
    <name type="scientific">Neurospora tetraspora</name>
    <dbReference type="NCBI Taxonomy" id="94610"/>
    <lineage>
        <taxon>Eukaryota</taxon>
        <taxon>Fungi</taxon>
        <taxon>Dikarya</taxon>
        <taxon>Ascomycota</taxon>
        <taxon>Pezizomycotina</taxon>
        <taxon>Sordariomycetes</taxon>
        <taxon>Sordariomycetidae</taxon>
        <taxon>Sordariales</taxon>
        <taxon>Sordariaceae</taxon>
        <taxon>Neurospora</taxon>
    </lineage>
</organism>
<proteinExistence type="predicted"/>
<dbReference type="RefSeq" id="XP_062679407.1">
    <property type="nucleotide sequence ID" value="XM_062829771.1"/>
</dbReference>
<protein>
    <submittedName>
        <fullName evidence="2">Uncharacterized protein</fullName>
    </submittedName>
</protein>
<evidence type="ECO:0000313" key="3">
    <source>
        <dbReference type="Proteomes" id="UP001278500"/>
    </source>
</evidence>
<reference evidence="2" key="1">
    <citation type="journal article" date="2023" name="Mol. Phylogenet. Evol.">
        <title>Genome-scale phylogeny and comparative genomics of the fungal order Sordariales.</title>
        <authorList>
            <person name="Hensen N."/>
            <person name="Bonometti L."/>
            <person name="Westerberg I."/>
            <person name="Brannstrom I.O."/>
            <person name="Guillou S."/>
            <person name="Cros-Aarteil S."/>
            <person name="Calhoun S."/>
            <person name="Haridas S."/>
            <person name="Kuo A."/>
            <person name="Mondo S."/>
            <person name="Pangilinan J."/>
            <person name="Riley R."/>
            <person name="LaButti K."/>
            <person name="Andreopoulos B."/>
            <person name="Lipzen A."/>
            <person name="Chen C."/>
            <person name="Yan M."/>
            <person name="Daum C."/>
            <person name="Ng V."/>
            <person name="Clum A."/>
            <person name="Steindorff A."/>
            <person name="Ohm R.A."/>
            <person name="Martin F."/>
            <person name="Silar P."/>
            <person name="Natvig D.O."/>
            <person name="Lalanne C."/>
            <person name="Gautier V."/>
            <person name="Ament-Velasquez S.L."/>
            <person name="Kruys A."/>
            <person name="Hutchinson M.I."/>
            <person name="Powell A.J."/>
            <person name="Barry K."/>
            <person name="Miller A.N."/>
            <person name="Grigoriev I.V."/>
            <person name="Debuchy R."/>
            <person name="Gladieux P."/>
            <person name="Hiltunen Thoren M."/>
            <person name="Johannesson H."/>
        </authorList>
    </citation>
    <scope>NUCLEOTIDE SEQUENCE</scope>
    <source>
        <strain evidence="2">CBS 560.94</strain>
    </source>
</reference>
<gene>
    <name evidence="2" type="ORF">B0H65DRAFT_550918</name>
</gene>
<dbReference type="EMBL" id="JAUEPP010000006">
    <property type="protein sequence ID" value="KAK3340465.1"/>
    <property type="molecule type" value="Genomic_DNA"/>
</dbReference>
<reference evidence="2" key="2">
    <citation type="submission" date="2023-06" db="EMBL/GenBank/DDBJ databases">
        <authorList>
            <consortium name="Lawrence Berkeley National Laboratory"/>
            <person name="Haridas S."/>
            <person name="Hensen N."/>
            <person name="Bonometti L."/>
            <person name="Westerberg I."/>
            <person name="Brannstrom I.O."/>
            <person name="Guillou S."/>
            <person name="Cros-Aarteil S."/>
            <person name="Calhoun S."/>
            <person name="Kuo A."/>
            <person name="Mondo S."/>
            <person name="Pangilinan J."/>
            <person name="Riley R."/>
            <person name="Labutti K."/>
            <person name="Andreopoulos B."/>
            <person name="Lipzen A."/>
            <person name="Chen C."/>
            <person name="Yanf M."/>
            <person name="Daum C."/>
            <person name="Ng V."/>
            <person name="Clum A."/>
            <person name="Steindorff A."/>
            <person name="Ohm R."/>
            <person name="Martin F."/>
            <person name="Silar P."/>
            <person name="Natvig D."/>
            <person name="Lalanne C."/>
            <person name="Gautier V."/>
            <person name="Ament-Velasquez S.L."/>
            <person name="Kruys A."/>
            <person name="Hutchinson M.I."/>
            <person name="Powell A.J."/>
            <person name="Barry K."/>
            <person name="Miller A.N."/>
            <person name="Grigoriev I.V."/>
            <person name="Debuchy R."/>
            <person name="Gladieux P."/>
            <person name="Thoren M.H."/>
            <person name="Johannesson H."/>
        </authorList>
    </citation>
    <scope>NUCLEOTIDE SEQUENCE</scope>
    <source>
        <strain evidence="2">CBS 560.94</strain>
    </source>
</reference>